<feature type="region of interest" description="Disordered" evidence="1">
    <location>
        <begin position="1"/>
        <end position="28"/>
    </location>
</feature>
<dbReference type="Proteomes" id="UP000828390">
    <property type="component" value="Unassembled WGS sequence"/>
</dbReference>
<feature type="region of interest" description="Disordered" evidence="1">
    <location>
        <begin position="68"/>
        <end position="94"/>
    </location>
</feature>
<keyword evidence="3" id="KW-1185">Reference proteome</keyword>
<accession>A0A9D4D3L5</accession>
<dbReference type="EMBL" id="JAIWYP010000011">
    <property type="protein sequence ID" value="KAH3737345.1"/>
    <property type="molecule type" value="Genomic_DNA"/>
</dbReference>
<sequence length="94" mass="10687">MLLVRNLPHPKPEEFKYTSPSAPEAALGEDPECVPALLPNQMLDSLRLSCAVGGNRITWRKPHLSGMVTTNQIHMRRERGSNPGRLDEKRLRRF</sequence>
<comment type="caution">
    <text evidence="2">The sequence shown here is derived from an EMBL/GenBank/DDBJ whole genome shotgun (WGS) entry which is preliminary data.</text>
</comment>
<protein>
    <submittedName>
        <fullName evidence="2">Uncharacterized protein</fullName>
    </submittedName>
</protein>
<reference evidence="2" key="1">
    <citation type="journal article" date="2019" name="bioRxiv">
        <title>The Genome of the Zebra Mussel, Dreissena polymorpha: A Resource for Invasive Species Research.</title>
        <authorList>
            <person name="McCartney M.A."/>
            <person name="Auch B."/>
            <person name="Kono T."/>
            <person name="Mallez S."/>
            <person name="Zhang Y."/>
            <person name="Obille A."/>
            <person name="Becker A."/>
            <person name="Abrahante J.E."/>
            <person name="Garbe J."/>
            <person name="Badalamenti J.P."/>
            <person name="Herman A."/>
            <person name="Mangelson H."/>
            <person name="Liachko I."/>
            <person name="Sullivan S."/>
            <person name="Sone E.D."/>
            <person name="Koren S."/>
            <person name="Silverstein K.A.T."/>
            <person name="Beckman K.B."/>
            <person name="Gohl D.M."/>
        </authorList>
    </citation>
    <scope>NUCLEOTIDE SEQUENCE</scope>
    <source>
        <strain evidence="2">Duluth1</strain>
        <tissue evidence="2">Whole animal</tissue>
    </source>
</reference>
<organism evidence="2 3">
    <name type="scientific">Dreissena polymorpha</name>
    <name type="common">Zebra mussel</name>
    <name type="synonym">Mytilus polymorpha</name>
    <dbReference type="NCBI Taxonomy" id="45954"/>
    <lineage>
        <taxon>Eukaryota</taxon>
        <taxon>Metazoa</taxon>
        <taxon>Spiralia</taxon>
        <taxon>Lophotrochozoa</taxon>
        <taxon>Mollusca</taxon>
        <taxon>Bivalvia</taxon>
        <taxon>Autobranchia</taxon>
        <taxon>Heteroconchia</taxon>
        <taxon>Euheterodonta</taxon>
        <taxon>Imparidentia</taxon>
        <taxon>Neoheterodontei</taxon>
        <taxon>Myida</taxon>
        <taxon>Dreissenoidea</taxon>
        <taxon>Dreissenidae</taxon>
        <taxon>Dreissena</taxon>
    </lineage>
</organism>
<gene>
    <name evidence="2" type="ORF">DPMN_043928</name>
</gene>
<proteinExistence type="predicted"/>
<evidence type="ECO:0000313" key="3">
    <source>
        <dbReference type="Proteomes" id="UP000828390"/>
    </source>
</evidence>
<name>A0A9D4D3L5_DREPO</name>
<feature type="compositionally biased region" description="Basic and acidic residues" evidence="1">
    <location>
        <begin position="85"/>
        <end position="94"/>
    </location>
</feature>
<evidence type="ECO:0000313" key="2">
    <source>
        <dbReference type="EMBL" id="KAH3737345.1"/>
    </source>
</evidence>
<evidence type="ECO:0000256" key="1">
    <source>
        <dbReference type="SAM" id="MobiDB-lite"/>
    </source>
</evidence>
<dbReference type="AlphaFoldDB" id="A0A9D4D3L5"/>
<reference evidence="2" key="2">
    <citation type="submission" date="2020-11" db="EMBL/GenBank/DDBJ databases">
        <authorList>
            <person name="McCartney M.A."/>
            <person name="Auch B."/>
            <person name="Kono T."/>
            <person name="Mallez S."/>
            <person name="Becker A."/>
            <person name="Gohl D.M."/>
            <person name="Silverstein K.A.T."/>
            <person name="Koren S."/>
            <person name="Bechman K.B."/>
            <person name="Herman A."/>
            <person name="Abrahante J.E."/>
            <person name="Garbe J."/>
        </authorList>
    </citation>
    <scope>NUCLEOTIDE SEQUENCE</scope>
    <source>
        <strain evidence="2">Duluth1</strain>
        <tissue evidence="2">Whole animal</tissue>
    </source>
</reference>